<dbReference type="PANTHER" id="PTHR39697:SF1">
    <property type="entry name" value="RICIN B LECTIN DOMAIN-CONTAINING PROTEIN"/>
    <property type="match status" value="1"/>
</dbReference>
<sequence length="179" mass="20508">MELSHAMSAITIAPRNPLPNSPPPHILDSTAIHSAIPTAGHIYVLWDRNTGKVLTMREGKLEMCQPDKLRRHRDNWYWECKEMAGWLSLRQPASGLYVGYELRPKGYRYDAVLIVGKSNEHDRFCYKLAVDGGYQLWWKRDDDLHVVVLDPTSGTNLHLRPSGPKDVVTWEFVQVDDEA</sequence>
<dbReference type="AlphaFoldDB" id="A0AAN6XRB7"/>
<dbReference type="Proteomes" id="UP001303160">
    <property type="component" value="Unassembled WGS sequence"/>
</dbReference>
<evidence type="ECO:0000313" key="2">
    <source>
        <dbReference type="Proteomes" id="UP001303160"/>
    </source>
</evidence>
<accession>A0AAN6XRB7</accession>
<reference evidence="1" key="2">
    <citation type="submission" date="2023-05" db="EMBL/GenBank/DDBJ databases">
        <authorList>
            <consortium name="Lawrence Berkeley National Laboratory"/>
            <person name="Steindorff A."/>
            <person name="Hensen N."/>
            <person name="Bonometti L."/>
            <person name="Westerberg I."/>
            <person name="Brannstrom I.O."/>
            <person name="Guillou S."/>
            <person name="Cros-Aarteil S."/>
            <person name="Calhoun S."/>
            <person name="Haridas S."/>
            <person name="Kuo A."/>
            <person name="Mondo S."/>
            <person name="Pangilinan J."/>
            <person name="Riley R."/>
            <person name="Labutti K."/>
            <person name="Andreopoulos B."/>
            <person name="Lipzen A."/>
            <person name="Chen C."/>
            <person name="Yanf M."/>
            <person name="Daum C."/>
            <person name="Ng V."/>
            <person name="Clum A."/>
            <person name="Ohm R."/>
            <person name="Martin F."/>
            <person name="Silar P."/>
            <person name="Natvig D."/>
            <person name="Lalanne C."/>
            <person name="Gautier V."/>
            <person name="Ament-Velasquez S.L."/>
            <person name="Kruys A."/>
            <person name="Hutchinson M.I."/>
            <person name="Powell A.J."/>
            <person name="Barry K."/>
            <person name="Miller A.N."/>
            <person name="Grigoriev I.V."/>
            <person name="Debuchy R."/>
            <person name="Gladieux P."/>
            <person name="Thoren M.H."/>
            <person name="Johannesson H."/>
        </authorList>
    </citation>
    <scope>NUCLEOTIDE SEQUENCE</scope>
    <source>
        <strain evidence="1">CBS 315.58</strain>
    </source>
</reference>
<dbReference type="PANTHER" id="PTHR39697">
    <property type="entry name" value="RICIN B LECTIN DOMAIN-CONTAINING PROTEIN-RELATED"/>
    <property type="match status" value="1"/>
</dbReference>
<keyword evidence="2" id="KW-1185">Reference proteome</keyword>
<dbReference type="EMBL" id="MU863891">
    <property type="protein sequence ID" value="KAK4203162.1"/>
    <property type="molecule type" value="Genomic_DNA"/>
</dbReference>
<proteinExistence type="predicted"/>
<organism evidence="1 2">
    <name type="scientific">Triangularia verruculosa</name>
    <dbReference type="NCBI Taxonomy" id="2587418"/>
    <lineage>
        <taxon>Eukaryota</taxon>
        <taxon>Fungi</taxon>
        <taxon>Dikarya</taxon>
        <taxon>Ascomycota</taxon>
        <taxon>Pezizomycotina</taxon>
        <taxon>Sordariomycetes</taxon>
        <taxon>Sordariomycetidae</taxon>
        <taxon>Sordariales</taxon>
        <taxon>Podosporaceae</taxon>
        <taxon>Triangularia</taxon>
    </lineage>
</organism>
<comment type="caution">
    <text evidence="1">The sequence shown here is derived from an EMBL/GenBank/DDBJ whole genome shotgun (WGS) entry which is preliminary data.</text>
</comment>
<gene>
    <name evidence="1" type="ORF">QBC40DRAFT_318533</name>
</gene>
<name>A0AAN6XRB7_9PEZI</name>
<protein>
    <submittedName>
        <fullName evidence="1">Uncharacterized protein</fullName>
    </submittedName>
</protein>
<reference evidence="1" key="1">
    <citation type="journal article" date="2023" name="Mol. Phylogenet. Evol.">
        <title>Genome-scale phylogeny and comparative genomics of the fungal order Sordariales.</title>
        <authorList>
            <person name="Hensen N."/>
            <person name="Bonometti L."/>
            <person name="Westerberg I."/>
            <person name="Brannstrom I.O."/>
            <person name="Guillou S."/>
            <person name="Cros-Aarteil S."/>
            <person name="Calhoun S."/>
            <person name="Haridas S."/>
            <person name="Kuo A."/>
            <person name="Mondo S."/>
            <person name="Pangilinan J."/>
            <person name="Riley R."/>
            <person name="LaButti K."/>
            <person name="Andreopoulos B."/>
            <person name="Lipzen A."/>
            <person name="Chen C."/>
            <person name="Yan M."/>
            <person name="Daum C."/>
            <person name="Ng V."/>
            <person name="Clum A."/>
            <person name="Steindorff A."/>
            <person name="Ohm R.A."/>
            <person name="Martin F."/>
            <person name="Silar P."/>
            <person name="Natvig D.O."/>
            <person name="Lalanne C."/>
            <person name="Gautier V."/>
            <person name="Ament-Velasquez S.L."/>
            <person name="Kruys A."/>
            <person name="Hutchinson M.I."/>
            <person name="Powell A.J."/>
            <person name="Barry K."/>
            <person name="Miller A.N."/>
            <person name="Grigoriev I.V."/>
            <person name="Debuchy R."/>
            <person name="Gladieux P."/>
            <person name="Hiltunen Thoren M."/>
            <person name="Johannesson H."/>
        </authorList>
    </citation>
    <scope>NUCLEOTIDE SEQUENCE</scope>
    <source>
        <strain evidence="1">CBS 315.58</strain>
    </source>
</reference>
<evidence type="ECO:0000313" key="1">
    <source>
        <dbReference type="EMBL" id="KAK4203162.1"/>
    </source>
</evidence>